<dbReference type="RefSeq" id="WP_268601358.1">
    <property type="nucleotide sequence ID" value="NZ_JAMDLV010000042.1"/>
</dbReference>
<sequence>MKECWERTEAPVELNLPEIEELVRPVFNGKRVIAARRINEGFSNSNYKIRLDGIEKPYVLRLYRGGAEVADKELAIARLVQDNVSVPHILFADGSCSRFERPWAVVEWKDGSLLRDVRRTGGAEDIIAAAASVGSSLACIHAYSFPVAGFFGNNLAVDHPLRMDSDNFLAFIEDSLFVKRCGYWLGEEMTHALWSFSRRYGPLLSEHQEAPVLVHSDFNGLNVLIEQSRSRSVSAVLDWEFAFSGSRLVDIANMLRYEENNSTFEQHFIGAYVQAGGVLPSDWRLLSRLEDLVALCDMLNSSTDETPNRMLDLKRLITKTLNEYAPI</sequence>
<dbReference type="InterPro" id="IPR011009">
    <property type="entry name" value="Kinase-like_dom_sf"/>
</dbReference>
<dbReference type="EMBL" id="JAMDLW010000009">
    <property type="protein sequence ID" value="MCY9519564.1"/>
    <property type="molecule type" value="Genomic_DNA"/>
</dbReference>
<evidence type="ECO:0000259" key="1">
    <source>
        <dbReference type="Pfam" id="PF01636"/>
    </source>
</evidence>
<dbReference type="Proteomes" id="UP001207626">
    <property type="component" value="Unassembled WGS sequence"/>
</dbReference>
<protein>
    <submittedName>
        <fullName evidence="2">Aminoglycoside phosphotransferase family protein</fullName>
    </submittedName>
</protein>
<evidence type="ECO:0000313" key="3">
    <source>
        <dbReference type="Proteomes" id="UP001207626"/>
    </source>
</evidence>
<gene>
    <name evidence="2" type="ORF">M5X09_07690</name>
</gene>
<organism evidence="2 3">
    <name type="scientific">Paenibacillus apiarius</name>
    <dbReference type="NCBI Taxonomy" id="46240"/>
    <lineage>
        <taxon>Bacteria</taxon>
        <taxon>Bacillati</taxon>
        <taxon>Bacillota</taxon>
        <taxon>Bacilli</taxon>
        <taxon>Bacillales</taxon>
        <taxon>Paenibacillaceae</taxon>
        <taxon>Paenibacillus</taxon>
    </lineage>
</organism>
<reference evidence="2 3" key="1">
    <citation type="submission" date="2022-05" db="EMBL/GenBank/DDBJ databases">
        <title>Genome Sequencing of Bee-Associated Microbes.</title>
        <authorList>
            <person name="Dunlap C."/>
        </authorList>
    </citation>
    <scope>NUCLEOTIDE SEQUENCE [LARGE SCALE GENOMIC DNA]</scope>
    <source>
        <strain evidence="2 3">NRRL NRS-1438</strain>
    </source>
</reference>
<dbReference type="InterPro" id="IPR051678">
    <property type="entry name" value="AGP_Transferase"/>
</dbReference>
<dbReference type="InterPro" id="IPR002575">
    <property type="entry name" value="Aminoglycoside_PTrfase"/>
</dbReference>
<keyword evidence="3" id="KW-1185">Reference proteome</keyword>
<feature type="domain" description="Aminoglycoside phosphotransferase" evidence="1">
    <location>
        <begin position="35"/>
        <end position="284"/>
    </location>
</feature>
<evidence type="ECO:0000313" key="2">
    <source>
        <dbReference type="EMBL" id="MCY9519564.1"/>
    </source>
</evidence>
<dbReference type="SUPFAM" id="SSF56112">
    <property type="entry name" value="Protein kinase-like (PK-like)"/>
    <property type="match status" value="1"/>
</dbReference>
<accession>A0ABT4DQC7</accession>
<proteinExistence type="predicted"/>
<name>A0ABT4DQC7_9BACL</name>
<dbReference type="Gene3D" id="3.90.1200.10">
    <property type="match status" value="1"/>
</dbReference>
<dbReference type="Pfam" id="PF01636">
    <property type="entry name" value="APH"/>
    <property type="match status" value="1"/>
</dbReference>
<comment type="caution">
    <text evidence="2">The sequence shown here is derived from an EMBL/GenBank/DDBJ whole genome shotgun (WGS) entry which is preliminary data.</text>
</comment>
<dbReference type="PANTHER" id="PTHR21310">
    <property type="entry name" value="AMINOGLYCOSIDE PHOSPHOTRANSFERASE-RELATED-RELATED"/>
    <property type="match status" value="1"/>
</dbReference>